<comment type="subcellular location">
    <subcellularLocation>
        <location evidence="1 7">Cell membrane</location>
        <topology evidence="1 7">Multi-pass membrane protein</topology>
    </subcellularLocation>
</comment>
<keyword evidence="5 7" id="KW-1133">Transmembrane helix</keyword>
<keyword evidence="2 7" id="KW-0813">Transport</keyword>
<keyword evidence="4 7" id="KW-0812">Transmembrane</keyword>
<dbReference type="InterPro" id="IPR035906">
    <property type="entry name" value="MetI-like_sf"/>
</dbReference>
<protein>
    <recommendedName>
        <fullName evidence="8">ABC transmembrane type-1 domain-containing protein</fullName>
    </recommendedName>
</protein>
<dbReference type="Pfam" id="PF00528">
    <property type="entry name" value="BPD_transp_1"/>
    <property type="match status" value="1"/>
</dbReference>
<evidence type="ECO:0000313" key="10">
    <source>
        <dbReference type="Proteomes" id="UP000606653"/>
    </source>
</evidence>
<keyword evidence="10" id="KW-1185">Reference proteome</keyword>
<name>A0ABQ2KQ47_9BACL</name>
<dbReference type="EMBL" id="BMLN01000001">
    <property type="protein sequence ID" value="GGN90075.1"/>
    <property type="molecule type" value="Genomic_DNA"/>
</dbReference>
<dbReference type="CDD" id="cd06261">
    <property type="entry name" value="TM_PBP2"/>
    <property type="match status" value="1"/>
</dbReference>
<evidence type="ECO:0000256" key="7">
    <source>
        <dbReference type="RuleBase" id="RU363032"/>
    </source>
</evidence>
<sequence length="129" mass="14749">MQVFRTISYLPAVLSDVGFYFLWIQLFKPSTSLINTMLGWIDIAGPAWLSDPMWTKPAIIMMKLWSVGMLLYLASLQGVSSQLYESAKLDGAFAFRRFCHITLPMISPVIFFDVVTSFIGGFRFFRKVM</sequence>
<reference evidence="10" key="1">
    <citation type="journal article" date="2019" name="Int. J. Syst. Evol. Microbiol.">
        <title>The Global Catalogue of Microorganisms (GCM) 10K type strain sequencing project: providing services to taxonomists for standard genome sequencing and annotation.</title>
        <authorList>
            <consortium name="The Broad Institute Genomics Platform"/>
            <consortium name="The Broad Institute Genome Sequencing Center for Infectious Disease"/>
            <person name="Wu L."/>
            <person name="Ma J."/>
        </authorList>
    </citation>
    <scope>NUCLEOTIDE SEQUENCE [LARGE SCALE GENOMIC DNA]</scope>
    <source>
        <strain evidence="10">CGMCC 1.6964</strain>
    </source>
</reference>
<evidence type="ECO:0000256" key="1">
    <source>
        <dbReference type="ARBA" id="ARBA00004651"/>
    </source>
</evidence>
<keyword evidence="3" id="KW-1003">Cell membrane</keyword>
<dbReference type="Gene3D" id="1.10.3720.10">
    <property type="entry name" value="MetI-like"/>
    <property type="match status" value="1"/>
</dbReference>
<evidence type="ECO:0000256" key="3">
    <source>
        <dbReference type="ARBA" id="ARBA00022475"/>
    </source>
</evidence>
<dbReference type="PROSITE" id="PS50928">
    <property type="entry name" value="ABC_TM1"/>
    <property type="match status" value="1"/>
</dbReference>
<dbReference type="InterPro" id="IPR051393">
    <property type="entry name" value="ABC_transporter_permease"/>
</dbReference>
<evidence type="ECO:0000256" key="6">
    <source>
        <dbReference type="ARBA" id="ARBA00023136"/>
    </source>
</evidence>
<evidence type="ECO:0000313" key="9">
    <source>
        <dbReference type="EMBL" id="GGN90075.1"/>
    </source>
</evidence>
<dbReference type="InterPro" id="IPR000515">
    <property type="entry name" value="MetI-like"/>
</dbReference>
<evidence type="ECO:0000259" key="8">
    <source>
        <dbReference type="PROSITE" id="PS50928"/>
    </source>
</evidence>
<dbReference type="Proteomes" id="UP000606653">
    <property type="component" value="Unassembled WGS sequence"/>
</dbReference>
<comment type="similarity">
    <text evidence="7">Belongs to the binding-protein-dependent transport system permease family.</text>
</comment>
<organism evidence="9 10">
    <name type="scientific">Saccharibacillus kuerlensis</name>
    <dbReference type="NCBI Taxonomy" id="459527"/>
    <lineage>
        <taxon>Bacteria</taxon>
        <taxon>Bacillati</taxon>
        <taxon>Bacillota</taxon>
        <taxon>Bacilli</taxon>
        <taxon>Bacillales</taxon>
        <taxon>Paenibacillaceae</taxon>
        <taxon>Saccharibacillus</taxon>
    </lineage>
</organism>
<feature type="transmembrane region" description="Helical" evidence="7">
    <location>
        <begin position="101"/>
        <end position="125"/>
    </location>
</feature>
<feature type="transmembrane region" description="Helical" evidence="7">
    <location>
        <begin position="7"/>
        <end position="26"/>
    </location>
</feature>
<evidence type="ECO:0000256" key="2">
    <source>
        <dbReference type="ARBA" id="ARBA00022448"/>
    </source>
</evidence>
<feature type="domain" description="ABC transmembrane type-1" evidence="8">
    <location>
        <begin position="1"/>
        <end position="129"/>
    </location>
</feature>
<evidence type="ECO:0000256" key="4">
    <source>
        <dbReference type="ARBA" id="ARBA00022692"/>
    </source>
</evidence>
<dbReference type="PANTHER" id="PTHR30193">
    <property type="entry name" value="ABC TRANSPORTER PERMEASE PROTEIN"/>
    <property type="match status" value="1"/>
</dbReference>
<comment type="caution">
    <text evidence="9">The sequence shown here is derived from an EMBL/GenBank/DDBJ whole genome shotgun (WGS) entry which is preliminary data.</text>
</comment>
<feature type="transmembrane region" description="Helical" evidence="7">
    <location>
        <begin position="62"/>
        <end position="81"/>
    </location>
</feature>
<accession>A0ABQ2KQ47</accession>
<dbReference type="RefSeq" id="WP_051086664.1">
    <property type="nucleotide sequence ID" value="NZ_BMLN01000001.1"/>
</dbReference>
<evidence type="ECO:0000256" key="5">
    <source>
        <dbReference type="ARBA" id="ARBA00022989"/>
    </source>
</evidence>
<proteinExistence type="inferred from homology"/>
<dbReference type="PANTHER" id="PTHR30193:SF41">
    <property type="entry name" value="DIACETYLCHITOBIOSE UPTAKE SYSTEM PERMEASE PROTEIN NGCF"/>
    <property type="match status" value="1"/>
</dbReference>
<keyword evidence="6 7" id="KW-0472">Membrane</keyword>
<dbReference type="SUPFAM" id="SSF161098">
    <property type="entry name" value="MetI-like"/>
    <property type="match status" value="1"/>
</dbReference>
<gene>
    <name evidence="9" type="ORF">GCM10010969_00160</name>
</gene>